<keyword evidence="3" id="KW-1185">Reference proteome</keyword>
<dbReference type="STRING" id="1330018.A0A167JUR6"/>
<dbReference type="PANTHER" id="PTHR11614">
    <property type="entry name" value="PHOSPHOLIPASE-RELATED"/>
    <property type="match status" value="1"/>
</dbReference>
<feature type="domain" description="Serine aminopeptidase S33" evidence="1">
    <location>
        <begin position="31"/>
        <end position="282"/>
    </location>
</feature>
<sequence length="313" mass="35210">MAQLYDEEWVLGPDKIHFYTRKYEPPQGIAEAKVAILFLHGFVEHVARYEHVFPVWAERGIAVLAFDQRGFGRTADGDATHKGTGRTHTTTEDQMDDVDWFLRRLEEWAPDNAKLFLVGHSMGGFNAVNFMCSPQSRAATLPKISGVVALSPLMGLAHPPAKFLRSILSIISLILPSMSVDVAVKPEWLSRDPAVSKSYAEDNLVFKRGTIKCLRTMLDGVDELNSTLYRSYPQAVPLLWVHGTADEVNSYKQSFDLFEKMKVKQKSFTPYEGGFHELLNEPHPMKETLMDEIAKWILERSATGSPEGAKARL</sequence>
<dbReference type="Proteomes" id="UP000076738">
    <property type="component" value="Unassembled WGS sequence"/>
</dbReference>
<evidence type="ECO:0000313" key="2">
    <source>
        <dbReference type="EMBL" id="KZO93921.1"/>
    </source>
</evidence>
<dbReference type="SUPFAM" id="SSF53474">
    <property type="entry name" value="alpha/beta-Hydrolases"/>
    <property type="match status" value="1"/>
</dbReference>
<proteinExistence type="predicted"/>
<keyword evidence="2" id="KW-0378">Hydrolase</keyword>
<dbReference type="GO" id="GO:0016787">
    <property type="term" value="F:hydrolase activity"/>
    <property type="evidence" value="ECO:0007669"/>
    <property type="project" value="UniProtKB-KW"/>
</dbReference>
<name>A0A167JUR6_CALVF</name>
<organism evidence="2 3">
    <name type="scientific">Calocera viscosa (strain TUFC12733)</name>
    <dbReference type="NCBI Taxonomy" id="1330018"/>
    <lineage>
        <taxon>Eukaryota</taxon>
        <taxon>Fungi</taxon>
        <taxon>Dikarya</taxon>
        <taxon>Basidiomycota</taxon>
        <taxon>Agaricomycotina</taxon>
        <taxon>Dacrymycetes</taxon>
        <taxon>Dacrymycetales</taxon>
        <taxon>Dacrymycetaceae</taxon>
        <taxon>Calocera</taxon>
    </lineage>
</organism>
<dbReference type="EMBL" id="KV417298">
    <property type="protein sequence ID" value="KZO93921.1"/>
    <property type="molecule type" value="Genomic_DNA"/>
</dbReference>
<dbReference type="InterPro" id="IPR022742">
    <property type="entry name" value="Hydrolase_4"/>
</dbReference>
<dbReference type="Gene3D" id="3.40.50.1820">
    <property type="entry name" value="alpha/beta hydrolase"/>
    <property type="match status" value="1"/>
</dbReference>
<dbReference type="InterPro" id="IPR029058">
    <property type="entry name" value="AB_hydrolase_fold"/>
</dbReference>
<dbReference type="AlphaFoldDB" id="A0A167JUR6"/>
<accession>A0A167JUR6</accession>
<dbReference type="Pfam" id="PF12146">
    <property type="entry name" value="Hydrolase_4"/>
    <property type="match status" value="1"/>
</dbReference>
<evidence type="ECO:0000313" key="3">
    <source>
        <dbReference type="Proteomes" id="UP000076738"/>
    </source>
</evidence>
<dbReference type="InterPro" id="IPR051044">
    <property type="entry name" value="MAG_DAG_Lipase"/>
</dbReference>
<evidence type="ECO:0000259" key="1">
    <source>
        <dbReference type="Pfam" id="PF12146"/>
    </source>
</evidence>
<dbReference type="OrthoDB" id="10249433at2759"/>
<gene>
    <name evidence="2" type="ORF">CALVIDRAFT_485270</name>
</gene>
<protein>
    <submittedName>
        <fullName evidence="2">Alpha/beta-hydrolase</fullName>
    </submittedName>
</protein>
<reference evidence="2 3" key="1">
    <citation type="journal article" date="2016" name="Mol. Biol. Evol.">
        <title>Comparative Genomics of Early-Diverging Mushroom-Forming Fungi Provides Insights into the Origins of Lignocellulose Decay Capabilities.</title>
        <authorList>
            <person name="Nagy L.G."/>
            <person name="Riley R."/>
            <person name="Tritt A."/>
            <person name="Adam C."/>
            <person name="Daum C."/>
            <person name="Floudas D."/>
            <person name="Sun H."/>
            <person name="Yadav J.S."/>
            <person name="Pangilinan J."/>
            <person name="Larsson K.H."/>
            <person name="Matsuura K."/>
            <person name="Barry K."/>
            <person name="Labutti K."/>
            <person name="Kuo R."/>
            <person name="Ohm R.A."/>
            <person name="Bhattacharya S.S."/>
            <person name="Shirouzu T."/>
            <person name="Yoshinaga Y."/>
            <person name="Martin F.M."/>
            <person name="Grigoriev I.V."/>
            <person name="Hibbett D.S."/>
        </authorList>
    </citation>
    <scope>NUCLEOTIDE SEQUENCE [LARGE SCALE GENOMIC DNA]</scope>
    <source>
        <strain evidence="2 3">TUFC12733</strain>
    </source>
</reference>